<keyword evidence="4" id="KW-0029">Amino-acid transport</keyword>
<dbReference type="OrthoDB" id="9802022at2"/>
<dbReference type="InterPro" id="IPR028081">
    <property type="entry name" value="Leu-bd"/>
</dbReference>
<dbReference type="PROSITE" id="PS51318">
    <property type="entry name" value="TAT"/>
    <property type="match status" value="1"/>
</dbReference>
<dbReference type="Gene3D" id="3.40.50.2300">
    <property type="match status" value="2"/>
</dbReference>
<dbReference type="RefSeq" id="WP_044432466.1">
    <property type="nucleotide sequence ID" value="NZ_BJYZ01000028.1"/>
</dbReference>
<dbReference type="EMBL" id="BJYZ01000028">
    <property type="protein sequence ID" value="GEO41486.1"/>
    <property type="molecule type" value="Genomic_DNA"/>
</dbReference>
<evidence type="ECO:0000259" key="5">
    <source>
        <dbReference type="Pfam" id="PF13458"/>
    </source>
</evidence>
<dbReference type="AlphaFoldDB" id="A0A512DYF7"/>
<dbReference type="CDD" id="cd06331">
    <property type="entry name" value="PBP1_AmiC-like"/>
    <property type="match status" value="1"/>
</dbReference>
<name>A0A512DYF7_9PROT</name>
<evidence type="ECO:0000256" key="4">
    <source>
        <dbReference type="ARBA" id="ARBA00022970"/>
    </source>
</evidence>
<accession>A0A512DYF7</accession>
<gene>
    <name evidence="6" type="ORF">SAE02_56340</name>
</gene>
<proteinExistence type="inferred from homology"/>
<protein>
    <submittedName>
        <fullName evidence="6">ABC transporter substrate-binding protein</fullName>
    </submittedName>
</protein>
<dbReference type="PANTHER" id="PTHR47628">
    <property type="match status" value="1"/>
</dbReference>
<dbReference type="Pfam" id="PF13458">
    <property type="entry name" value="Peripla_BP_6"/>
    <property type="match status" value="1"/>
</dbReference>
<dbReference type="InterPro" id="IPR006311">
    <property type="entry name" value="TAT_signal"/>
</dbReference>
<comment type="caution">
    <text evidence="6">The sequence shown here is derived from an EMBL/GenBank/DDBJ whole genome shotgun (WGS) entry which is preliminary data.</text>
</comment>
<evidence type="ECO:0000313" key="7">
    <source>
        <dbReference type="Proteomes" id="UP000321523"/>
    </source>
</evidence>
<feature type="domain" description="Leucine-binding protein" evidence="5">
    <location>
        <begin position="51"/>
        <end position="395"/>
    </location>
</feature>
<evidence type="ECO:0000256" key="2">
    <source>
        <dbReference type="ARBA" id="ARBA00022448"/>
    </source>
</evidence>
<keyword evidence="2" id="KW-0813">Transport</keyword>
<dbReference type="SUPFAM" id="SSF53822">
    <property type="entry name" value="Periplasmic binding protein-like I"/>
    <property type="match status" value="1"/>
</dbReference>
<evidence type="ECO:0000313" key="6">
    <source>
        <dbReference type="EMBL" id="GEO41486.1"/>
    </source>
</evidence>
<keyword evidence="3" id="KW-0732">Signal</keyword>
<organism evidence="6 7">
    <name type="scientific">Skermanella aerolata</name>
    <dbReference type="NCBI Taxonomy" id="393310"/>
    <lineage>
        <taxon>Bacteria</taxon>
        <taxon>Pseudomonadati</taxon>
        <taxon>Pseudomonadota</taxon>
        <taxon>Alphaproteobacteria</taxon>
        <taxon>Rhodospirillales</taxon>
        <taxon>Azospirillaceae</taxon>
        <taxon>Skermanella</taxon>
    </lineage>
</organism>
<dbReference type="PRINTS" id="PR00337">
    <property type="entry name" value="LEUILEVALBP"/>
</dbReference>
<dbReference type="GO" id="GO:0006865">
    <property type="term" value="P:amino acid transport"/>
    <property type="evidence" value="ECO:0007669"/>
    <property type="project" value="UniProtKB-KW"/>
</dbReference>
<dbReference type="InterPro" id="IPR028082">
    <property type="entry name" value="Peripla_BP_I"/>
</dbReference>
<evidence type="ECO:0000256" key="1">
    <source>
        <dbReference type="ARBA" id="ARBA00010062"/>
    </source>
</evidence>
<comment type="similarity">
    <text evidence="1">Belongs to the leucine-binding protein family.</text>
</comment>
<dbReference type="InterPro" id="IPR000709">
    <property type="entry name" value="Leu_Ile_Val-bd"/>
</dbReference>
<dbReference type="Proteomes" id="UP000321523">
    <property type="component" value="Unassembled WGS sequence"/>
</dbReference>
<reference evidence="6 7" key="1">
    <citation type="submission" date="2019-07" db="EMBL/GenBank/DDBJ databases">
        <title>Whole genome shotgun sequence of Skermanella aerolata NBRC 106429.</title>
        <authorList>
            <person name="Hosoyama A."/>
            <person name="Uohara A."/>
            <person name="Ohji S."/>
            <person name="Ichikawa N."/>
        </authorList>
    </citation>
    <scope>NUCLEOTIDE SEQUENCE [LARGE SCALE GENOMIC DNA]</scope>
    <source>
        <strain evidence="6 7">NBRC 106429</strain>
    </source>
</reference>
<keyword evidence="7" id="KW-1185">Reference proteome</keyword>
<sequence length="416" mass="44918">MIIPPHGNAGKGLSRRDFLRATAGTAAFAGMVSTGLGSWVLRPKGAYAASPIKVGIATDITGAISHSGNSCWNTARLAIDEINAAGGIKGRPLEVYLEDTASNETVAVANVRRLIQRDRVDVVLGGITSSMREAIKDPIAKRGRTLYIYPQLYEGQECTPHVFCTGPTPAQQCDDLIPWLIGQGAKRFAFPSANYLWPQLLNKYARKVVEANGGEVVFEEYYPIDQVEYSSTVNRIMTDKVDCVFSTVIPPGVGPFLKQLYEAGYHGRGGKIASVYYDENMLNVHQPHEMEGLASCLDYFQGVDDPFSKALLARYNAKYPGSPYRFTAGSAATGMWRGIKLWEQAVIATDGDLDRESVSKALQTTKIAEGPGGGAEMVPGTGHCRMNMYIAVAKAGTYDLISKSSSAVEPKECGPA</sequence>
<dbReference type="PANTHER" id="PTHR47628:SF1">
    <property type="entry name" value="ALIPHATIC AMIDASE EXPRESSION-REGULATING PROTEIN"/>
    <property type="match status" value="1"/>
</dbReference>
<evidence type="ECO:0000256" key="3">
    <source>
        <dbReference type="ARBA" id="ARBA00022729"/>
    </source>
</evidence>